<keyword evidence="2" id="KW-0012">Acyltransferase</keyword>
<gene>
    <name evidence="2" type="ORF">SAMN04487772_11611</name>
</gene>
<dbReference type="InterPro" id="IPR016181">
    <property type="entry name" value="Acyl_CoA_acyltransferase"/>
</dbReference>
<keyword evidence="3" id="KW-1185">Reference proteome</keyword>
<dbReference type="EMBL" id="FOHN01000016">
    <property type="protein sequence ID" value="SET34683.1"/>
    <property type="molecule type" value="Genomic_DNA"/>
</dbReference>
<dbReference type="Gene3D" id="3.40.630.30">
    <property type="match status" value="1"/>
</dbReference>
<dbReference type="STRING" id="29364.SAMN04487772_11611"/>
<evidence type="ECO:0000313" key="3">
    <source>
        <dbReference type="Proteomes" id="UP000199800"/>
    </source>
</evidence>
<proteinExistence type="predicted"/>
<dbReference type="InterPro" id="IPR000182">
    <property type="entry name" value="GNAT_dom"/>
</dbReference>
<sequence length="160" mass="18193">MEIRKNEVECLENVQKFVEKSMQGVEKVYQTQCQMFYGNLQMIQQRVSHGMEKMYTVWEGDSCIALLSAVVSPNQGTGCISATVVFTYVDEKHRNQKIASQLVDTCLNDCRESGINKLTLSVAFPEKRTLCLYITKGFKPEGYVNSIKEEYDTVILGKLL</sequence>
<dbReference type="CDD" id="cd04301">
    <property type="entry name" value="NAT_SF"/>
    <property type="match status" value="1"/>
</dbReference>
<protein>
    <submittedName>
        <fullName evidence="2">L-amino acid N-acyltransferase YncA</fullName>
    </submittedName>
</protein>
<dbReference type="SUPFAM" id="SSF55729">
    <property type="entry name" value="Acyl-CoA N-acyltransferases (Nat)"/>
    <property type="match status" value="1"/>
</dbReference>
<evidence type="ECO:0000313" key="2">
    <source>
        <dbReference type="EMBL" id="SET34683.1"/>
    </source>
</evidence>
<dbReference type="RefSeq" id="WP_092478205.1">
    <property type="nucleotide sequence ID" value="NZ_FOHN01000016.1"/>
</dbReference>
<dbReference type="AlphaFoldDB" id="A0A1I0DQZ7"/>
<feature type="domain" description="N-acetyltransferase" evidence="1">
    <location>
        <begin position="1"/>
        <end position="160"/>
    </location>
</feature>
<dbReference type="GO" id="GO:0016747">
    <property type="term" value="F:acyltransferase activity, transferring groups other than amino-acyl groups"/>
    <property type="evidence" value="ECO:0007669"/>
    <property type="project" value="InterPro"/>
</dbReference>
<dbReference type="OrthoDB" id="9789053at2"/>
<keyword evidence="2" id="KW-0808">Transferase</keyword>
<dbReference type="PROSITE" id="PS51186">
    <property type="entry name" value="GNAT"/>
    <property type="match status" value="1"/>
</dbReference>
<evidence type="ECO:0000259" key="1">
    <source>
        <dbReference type="PROSITE" id="PS51186"/>
    </source>
</evidence>
<name>A0A1I0DQZ7_9FIRM</name>
<dbReference type="Pfam" id="PF00583">
    <property type="entry name" value="Acetyltransf_1"/>
    <property type="match status" value="1"/>
</dbReference>
<accession>A0A1I0DQZ7</accession>
<dbReference type="Proteomes" id="UP000199800">
    <property type="component" value="Unassembled WGS sequence"/>
</dbReference>
<organism evidence="2 3">
    <name type="scientific">[Clostridium] polysaccharolyticum</name>
    <dbReference type="NCBI Taxonomy" id="29364"/>
    <lineage>
        <taxon>Bacteria</taxon>
        <taxon>Bacillati</taxon>
        <taxon>Bacillota</taxon>
        <taxon>Clostridia</taxon>
        <taxon>Lachnospirales</taxon>
        <taxon>Lachnospiraceae</taxon>
    </lineage>
</organism>
<reference evidence="2 3" key="1">
    <citation type="submission" date="2016-10" db="EMBL/GenBank/DDBJ databases">
        <authorList>
            <person name="de Groot N.N."/>
        </authorList>
    </citation>
    <scope>NUCLEOTIDE SEQUENCE [LARGE SCALE GENOMIC DNA]</scope>
    <source>
        <strain evidence="2 3">DSM 1801</strain>
    </source>
</reference>